<evidence type="ECO:0000256" key="5">
    <source>
        <dbReference type="ARBA" id="ARBA00022490"/>
    </source>
</evidence>
<evidence type="ECO:0000256" key="11">
    <source>
        <dbReference type="ARBA" id="ARBA00023187"/>
    </source>
</evidence>
<feature type="domain" description="Btz" evidence="14">
    <location>
        <begin position="135"/>
        <end position="265"/>
    </location>
</feature>
<evidence type="ECO:0000256" key="7">
    <source>
        <dbReference type="ARBA" id="ARBA00022816"/>
    </source>
</evidence>
<feature type="region of interest" description="Disordered" evidence="13">
    <location>
        <begin position="356"/>
        <end position="405"/>
    </location>
</feature>
<keyword evidence="6" id="KW-0507">mRNA processing</keyword>
<dbReference type="GO" id="GO:0051028">
    <property type="term" value="P:mRNA transport"/>
    <property type="evidence" value="ECO:0007669"/>
    <property type="project" value="UniProtKB-KW"/>
</dbReference>
<dbReference type="EMBL" id="JAJGCB010000027">
    <property type="protein sequence ID" value="KAJ8987185.1"/>
    <property type="molecule type" value="Genomic_DNA"/>
</dbReference>
<feature type="compositionally biased region" description="Basic and acidic residues" evidence="13">
    <location>
        <begin position="154"/>
        <end position="172"/>
    </location>
</feature>
<organism evidence="15 16">
    <name type="scientific">Exophiala dermatitidis</name>
    <name type="common">Black yeast-like fungus</name>
    <name type="synonym">Wangiella dermatitidis</name>
    <dbReference type="NCBI Taxonomy" id="5970"/>
    <lineage>
        <taxon>Eukaryota</taxon>
        <taxon>Fungi</taxon>
        <taxon>Dikarya</taxon>
        <taxon>Ascomycota</taxon>
        <taxon>Pezizomycotina</taxon>
        <taxon>Eurotiomycetes</taxon>
        <taxon>Chaetothyriomycetidae</taxon>
        <taxon>Chaetothyriales</taxon>
        <taxon>Herpotrichiellaceae</taxon>
        <taxon>Exophiala</taxon>
    </lineage>
</organism>
<evidence type="ECO:0000256" key="12">
    <source>
        <dbReference type="ARBA" id="ARBA00023242"/>
    </source>
</evidence>
<dbReference type="Proteomes" id="UP001161757">
    <property type="component" value="Unassembled WGS sequence"/>
</dbReference>
<evidence type="ECO:0000256" key="6">
    <source>
        <dbReference type="ARBA" id="ARBA00022664"/>
    </source>
</evidence>
<evidence type="ECO:0000259" key="14">
    <source>
        <dbReference type="SMART" id="SM01044"/>
    </source>
</evidence>
<dbReference type="GO" id="GO:0006397">
    <property type="term" value="P:mRNA processing"/>
    <property type="evidence" value="ECO:0007669"/>
    <property type="project" value="UniProtKB-KW"/>
</dbReference>
<feature type="compositionally biased region" description="Polar residues" evidence="13">
    <location>
        <begin position="255"/>
        <end position="275"/>
    </location>
</feature>
<keyword evidence="11" id="KW-0508">mRNA splicing</keyword>
<keyword evidence="5" id="KW-0963">Cytoplasm</keyword>
<evidence type="ECO:0000256" key="3">
    <source>
        <dbReference type="ARBA" id="ARBA00009548"/>
    </source>
</evidence>
<evidence type="ECO:0000313" key="15">
    <source>
        <dbReference type="EMBL" id="KAJ8987185.1"/>
    </source>
</evidence>
<feature type="compositionally biased region" description="Basic and acidic residues" evidence="13">
    <location>
        <begin position="233"/>
        <end position="251"/>
    </location>
</feature>
<protein>
    <recommendedName>
        <fullName evidence="14">Btz domain-containing protein</fullName>
    </recommendedName>
</protein>
<evidence type="ECO:0000256" key="13">
    <source>
        <dbReference type="SAM" id="MobiDB-lite"/>
    </source>
</evidence>
<name>A0AAN6EL30_EXODE</name>
<comment type="similarity">
    <text evidence="3">Belongs to the CASC3 family.</text>
</comment>
<evidence type="ECO:0000256" key="2">
    <source>
        <dbReference type="ARBA" id="ARBA00004496"/>
    </source>
</evidence>
<comment type="subcellular location">
    <subcellularLocation>
        <location evidence="2">Cytoplasm</location>
    </subcellularLocation>
    <subcellularLocation>
        <location evidence="1">Nucleus</location>
    </subcellularLocation>
</comment>
<evidence type="ECO:0000256" key="4">
    <source>
        <dbReference type="ARBA" id="ARBA00022448"/>
    </source>
</evidence>
<dbReference type="GO" id="GO:0006417">
    <property type="term" value="P:regulation of translation"/>
    <property type="evidence" value="ECO:0007669"/>
    <property type="project" value="UniProtKB-KW"/>
</dbReference>
<dbReference type="GO" id="GO:0035145">
    <property type="term" value="C:exon-exon junction complex"/>
    <property type="evidence" value="ECO:0007669"/>
    <property type="project" value="InterPro"/>
</dbReference>
<dbReference type="GO" id="GO:0003729">
    <property type="term" value="F:mRNA binding"/>
    <property type="evidence" value="ECO:0007669"/>
    <property type="project" value="InterPro"/>
</dbReference>
<feature type="compositionally biased region" description="Basic residues" evidence="13">
    <location>
        <begin position="1"/>
        <end position="15"/>
    </location>
</feature>
<dbReference type="AlphaFoldDB" id="A0AAN6EL30"/>
<feature type="region of interest" description="Disordered" evidence="13">
    <location>
        <begin position="1"/>
        <end position="275"/>
    </location>
</feature>
<proteinExistence type="inferred from homology"/>
<accession>A0AAN6EL30</accession>
<feature type="compositionally biased region" description="Acidic residues" evidence="13">
    <location>
        <begin position="44"/>
        <end position="57"/>
    </location>
</feature>
<keyword evidence="12" id="KW-0539">Nucleus</keyword>
<dbReference type="InterPro" id="IPR018545">
    <property type="entry name" value="Btz_dom"/>
</dbReference>
<dbReference type="GO" id="GO:0000184">
    <property type="term" value="P:nuclear-transcribed mRNA catabolic process, nonsense-mediated decay"/>
    <property type="evidence" value="ECO:0007669"/>
    <property type="project" value="UniProtKB-KW"/>
</dbReference>
<feature type="compositionally biased region" description="Basic and acidic residues" evidence="13">
    <location>
        <begin position="79"/>
        <end position="89"/>
    </location>
</feature>
<gene>
    <name evidence="15" type="ORF">HRR80_008746</name>
</gene>
<dbReference type="Pfam" id="PF09405">
    <property type="entry name" value="Btz"/>
    <property type="match status" value="1"/>
</dbReference>
<evidence type="ECO:0000256" key="10">
    <source>
        <dbReference type="ARBA" id="ARBA00023161"/>
    </source>
</evidence>
<evidence type="ECO:0000256" key="8">
    <source>
        <dbReference type="ARBA" id="ARBA00022845"/>
    </source>
</evidence>
<keyword evidence="9" id="KW-0694">RNA-binding</keyword>
<evidence type="ECO:0000256" key="1">
    <source>
        <dbReference type="ARBA" id="ARBA00004123"/>
    </source>
</evidence>
<keyword evidence="7" id="KW-0509">mRNA transport</keyword>
<keyword evidence="4" id="KW-0813">Transport</keyword>
<evidence type="ECO:0000256" key="9">
    <source>
        <dbReference type="ARBA" id="ARBA00022884"/>
    </source>
</evidence>
<evidence type="ECO:0000313" key="16">
    <source>
        <dbReference type="Proteomes" id="UP001161757"/>
    </source>
</evidence>
<dbReference type="SMART" id="SM01044">
    <property type="entry name" value="Btz"/>
    <property type="match status" value="1"/>
</dbReference>
<feature type="compositionally biased region" description="Acidic residues" evidence="13">
    <location>
        <begin position="19"/>
        <end position="34"/>
    </location>
</feature>
<keyword evidence="10" id="KW-0866">Nonsense-mediated mRNA decay</keyword>
<sequence length="683" mass="73534">MPATHRKNLLARRRRRQDDGEEDQSVVDDLEPDSMSEGSALSTVEDDDDEDEDDAEGEASNSSGDENEVAKPPSVAGKDPGHQVEKGLERNLPASGSLEPQAPLKQGADALVNRPGVAAGAKVQRADELRSEALGATDESAPPTNTEFVAPKAPRHEDASQRSRREHQEYVRQRNANPAFVPTRGGFFLHDDRHSRSSGQNQKTFGRGRGRESGVPMHAGRGMNSNEPTNRPWAHDLHEDHEMAPKREQPHSKTVPRSDNQQAQRAPTSTAPNRSFSFSAVLGNVTVQVSFPGMDQKISIPNVVKKQHTLLPQHRPPLRRDKPVRVSIPDTAPRYIFPSVERSFIFIPRALRPNQHTYRGRGRDSFQGSRRPSVYGSAYTPSVAMSRKSSLGGSATRDAVRSPADSVMSRNAFPGVEGTRPVVRLPSTVPTPSLSAGGMPLVNGQLGMVAQEAQVQPPAMYANHANSIPIHQPRPQKAVSVADIESPASFQFKAPQPQEEQPFHQQVPTHITNPYTDEKPTQSGHQTVSSMTGVAPLSQIPEGAVFAPGFQPYPVMGGPAYFATPYSTGPVFYPPMGDASSFAVPMNAPSLAPSFVPGSHSHPIAYVPGAGGLEGSLPLAHESNGMVYYYNPPMLGPEGQGGLQTMPGAANGPTMPIANGMPGQTAFYYTSAPNGMFYPSQSG</sequence>
<reference evidence="15" key="1">
    <citation type="submission" date="2023-01" db="EMBL/GenBank/DDBJ databases">
        <title>Exophiala dermititidis isolated from Cystic Fibrosis Patient.</title>
        <authorList>
            <person name="Kurbessoian T."/>
            <person name="Crocker A."/>
            <person name="Murante D."/>
            <person name="Hogan D.A."/>
            <person name="Stajich J.E."/>
        </authorList>
    </citation>
    <scope>NUCLEOTIDE SEQUENCE</scope>
    <source>
        <strain evidence="15">Ex8</strain>
    </source>
</reference>
<dbReference type="GO" id="GO:0008380">
    <property type="term" value="P:RNA splicing"/>
    <property type="evidence" value="ECO:0007669"/>
    <property type="project" value="UniProtKB-KW"/>
</dbReference>
<keyword evidence="8" id="KW-0810">Translation regulation</keyword>
<dbReference type="GO" id="GO:0005737">
    <property type="term" value="C:cytoplasm"/>
    <property type="evidence" value="ECO:0007669"/>
    <property type="project" value="UniProtKB-SubCell"/>
</dbReference>
<comment type="caution">
    <text evidence="15">The sequence shown here is derived from an EMBL/GenBank/DDBJ whole genome shotgun (WGS) entry which is preliminary data.</text>
</comment>